<evidence type="ECO:0000259" key="1">
    <source>
        <dbReference type="Pfam" id="PF13472"/>
    </source>
</evidence>
<comment type="caution">
    <text evidence="2">The sequence shown here is derived from an EMBL/GenBank/DDBJ whole genome shotgun (WGS) entry which is preliminary data.</text>
</comment>
<accession>A0A1F7YEJ7</accession>
<feature type="domain" description="SGNH hydrolase-type esterase" evidence="1">
    <location>
        <begin position="12"/>
        <end position="185"/>
    </location>
</feature>
<evidence type="ECO:0000313" key="2">
    <source>
        <dbReference type="EMBL" id="OGM25751.1"/>
    </source>
</evidence>
<dbReference type="Proteomes" id="UP000178851">
    <property type="component" value="Unassembled WGS sequence"/>
</dbReference>
<dbReference type="PANTHER" id="PTHR30383:SF29">
    <property type="entry name" value="SGNH HYDROLASE-TYPE ESTERASE DOMAIN-CONTAINING PROTEIN"/>
    <property type="match status" value="1"/>
</dbReference>
<evidence type="ECO:0000313" key="3">
    <source>
        <dbReference type="Proteomes" id="UP000178851"/>
    </source>
</evidence>
<dbReference type="InterPro" id="IPR036514">
    <property type="entry name" value="SGNH_hydro_sf"/>
</dbReference>
<proteinExistence type="predicted"/>
<dbReference type="InterPro" id="IPR013830">
    <property type="entry name" value="SGNH_hydro"/>
</dbReference>
<sequence length="211" mass="23766">MNINPKAIRILCYGDSLTFGHDVETDTRFNALERWTGILQKTLGVNYEIIEEGLGGRTTDIDDPKKEGRNGLSYFQSCVMSQVPLDVIIILLGTNDLKSRFIRTPAQVADSFRKYKTAIEQACNKWNVRFPKVILVSPPIVDEDKIPHEWHMEGSGEKSKQLSKEYEKVAKEIGFEFVDIAPVVKVSTIDGTHLEKSSNVNIANLLSQKLL</sequence>
<organism evidence="2 3">
    <name type="scientific">Candidatus Woesebacteria bacterium RIFCSPHIGHO2_01_FULL_39_28</name>
    <dbReference type="NCBI Taxonomy" id="1802496"/>
    <lineage>
        <taxon>Bacteria</taxon>
        <taxon>Candidatus Woeseibacteriota</taxon>
    </lineage>
</organism>
<dbReference type="Pfam" id="PF13472">
    <property type="entry name" value="Lipase_GDSL_2"/>
    <property type="match status" value="1"/>
</dbReference>
<name>A0A1F7YEJ7_9BACT</name>
<dbReference type="Gene3D" id="3.40.50.1110">
    <property type="entry name" value="SGNH hydrolase"/>
    <property type="match status" value="1"/>
</dbReference>
<dbReference type="EMBL" id="MGGI01000020">
    <property type="protein sequence ID" value="OGM25751.1"/>
    <property type="molecule type" value="Genomic_DNA"/>
</dbReference>
<reference evidence="2 3" key="1">
    <citation type="journal article" date="2016" name="Nat. Commun.">
        <title>Thousands of microbial genomes shed light on interconnected biogeochemical processes in an aquifer system.</title>
        <authorList>
            <person name="Anantharaman K."/>
            <person name="Brown C.T."/>
            <person name="Hug L.A."/>
            <person name="Sharon I."/>
            <person name="Castelle C.J."/>
            <person name="Probst A.J."/>
            <person name="Thomas B.C."/>
            <person name="Singh A."/>
            <person name="Wilkins M.J."/>
            <person name="Karaoz U."/>
            <person name="Brodie E.L."/>
            <person name="Williams K.H."/>
            <person name="Hubbard S.S."/>
            <person name="Banfield J.F."/>
        </authorList>
    </citation>
    <scope>NUCLEOTIDE SEQUENCE [LARGE SCALE GENOMIC DNA]</scope>
</reference>
<gene>
    <name evidence="2" type="ORF">A2627_01615</name>
</gene>
<dbReference type="InterPro" id="IPR051532">
    <property type="entry name" value="Ester_Hydrolysis_Enzymes"/>
</dbReference>
<dbReference type="AlphaFoldDB" id="A0A1F7YEJ7"/>
<dbReference type="PANTHER" id="PTHR30383">
    <property type="entry name" value="THIOESTERASE 1/PROTEASE 1/LYSOPHOSPHOLIPASE L1"/>
    <property type="match status" value="1"/>
</dbReference>
<dbReference type="SUPFAM" id="SSF52266">
    <property type="entry name" value="SGNH hydrolase"/>
    <property type="match status" value="1"/>
</dbReference>
<protein>
    <recommendedName>
        <fullName evidence="1">SGNH hydrolase-type esterase domain-containing protein</fullName>
    </recommendedName>
</protein>